<feature type="domain" description="SpoVT-AbrB" evidence="8">
    <location>
        <begin position="5"/>
        <end position="52"/>
    </location>
</feature>
<dbReference type="RefSeq" id="WP_204426887.1">
    <property type="nucleotide sequence ID" value="NZ_ARXL01000023.1"/>
</dbReference>
<dbReference type="Gene3D" id="3.40.1550.20">
    <property type="entry name" value="Transcriptional regulator MraZ domain"/>
    <property type="match status" value="1"/>
</dbReference>
<dbReference type="Proteomes" id="UP001108027">
    <property type="component" value="Unassembled WGS sequence"/>
</dbReference>
<dbReference type="InterPro" id="IPR007159">
    <property type="entry name" value="SpoVT-AbrB_dom"/>
</dbReference>
<comment type="similarity">
    <text evidence="7">Belongs to the MraZ family.</text>
</comment>
<keyword evidence="10" id="KW-1185">Reference proteome</keyword>
<evidence type="ECO:0000313" key="9">
    <source>
        <dbReference type="EMBL" id="MCC4308162.1"/>
    </source>
</evidence>
<dbReference type="InterPro" id="IPR038619">
    <property type="entry name" value="MraZ_sf"/>
</dbReference>
<dbReference type="InterPro" id="IPR003444">
    <property type="entry name" value="MraZ"/>
</dbReference>
<evidence type="ECO:0000256" key="4">
    <source>
        <dbReference type="ARBA" id="ARBA00023015"/>
    </source>
</evidence>
<evidence type="ECO:0000259" key="8">
    <source>
        <dbReference type="PROSITE" id="PS51740"/>
    </source>
</evidence>
<dbReference type="GO" id="GO:0009295">
    <property type="term" value="C:nucleoid"/>
    <property type="evidence" value="ECO:0007669"/>
    <property type="project" value="UniProtKB-SubCell"/>
</dbReference>
<organism evidence="9 10">
    <name type="scientific">Alloalcanivorax marinus</name>
    <dbReference type="NCBI Taxonomy" id="1177169"/>
    <lineage>
        <taxon>Bacteria</taxon>
        <taxon>Pseudomonadati</taxon>
        <taxon>Pseudomonadota</taxon>
        <taxon>Gammaproteobacteria</taxon>
        <taxon>Oceanospirillales</taxon>
        <taxon>Alcanivoracaceae</taxon>
        <taxon>Alloalcanivorax</taxon>
    </lineage>
</organism>
<dbReference type="InterPro" id="IPR035642">
    <property type="entry name" value="MraZ_N"/>
</dbReference>
<dbReference type="EMBL" id="JAJGNA010000005">
    <property type="protein sequence ID" value="MCC4308162.1"/>
    <property type="molecule type" value="Genomic_DNA"/>
</dbReference>
<dbReference type="Pfam" id="PF02381">
    <property type="entry name" value="MraZ"/>
    <property type="match status" value="2"/>
</dbReference>
<dbReference type="PANTHER" id="PTHR34701:SF1">
    <property type="entry name" value="TRANSCRIPTIONAL REGULATOR MRAZ"/>
    <property type="match status" value="1"/>
</dbReference>
<name>A0A9Q3YLW1_9GAMM</name>
<dbReference type="CDD" id="cd16320">
    <property type="entry name" value="MraZ_N"/>
    <property type="match status" value="1"/>
</dbReference>
<protein>
    <recommendedName>
        <fullName evidence="1 7">Transcriptional regulator MraZ</fullName>
    </recommendedName>
</protein>
<gene>
    <name evidence="7 9" type="primary">mraZ</name>
    <name evidence="9" type="ORF">LL252_06215</name>
</gene>
<dbReference type="PROSITE" id="PS51740">
    <property type="entry name" value="SPOVT_ABRB"/>
    <property type="match status" value="2"/>
</dbReference>
<reference evidence="9" key="1">
    <citation type="submission" date="2021-10" db="EMBL/GenBank/DDBJ databases">
        <title>The diversity and Nitrogen Metabolism of Culturable Nitrate-Utilizing Bacteria Within the Oxygen Minimum Zone of the Changjiang (Yangtze River)Estuary.</title>
        <authorList>
            <person name="Zhang D."/>
            <person name="Zheng J."/>
            <person name="Liu S."/>
            <person name="He W."/>
        </authorList>
    </citation>
    <scope>NUCLEOTIDE SEQUENCE</scope>
    <source>
        <strain evidence="9">FXH-223</strain>
    </source>
</reference>
<evidence type="ECO:0000256" key="1">
    <source>
        <dbReference type="ARBA" id="ARBA00013860"/>
    </source>
</evidence>
<dbReference type="PANTHER" id="PTHR34701">
    <property type="entry name" value="TRANSCRIPTIONAL REGULATOR MRAZ"/>
    <property type="match status" value="1"/>
</dbReference>
<evidence type="ECO:0000256" key="3">
    <source>
        <dbReference type="ARBA" id="ARBA00022737"/>
    </source>
</evidence>
<dbReference type="GO" id="GO:0005737">
    <property type="term" value="C:cytoplasm"/>
    <property type="evidence" value="ECO:0007669"/>
    <property type="project" value="UniProtKB-UniRule"/>
</dbReference>
<feature type="domain" description="SpoVT-AbrB" evidence="8">
    <location>
        <begin position="81"/>
        <end position="124"/>
    </location>
</feature>
<keyword evidence="6 7" id="KW-0804">Transcription</keyword>
<dbReference type="GO" id="GO:0000976">
    <property type="term" value="F:transcription cis-regulatory region binding"/>
    <property type="evidence" value="ECO:0007669"/>
    <property type="project" value="TreeGrafter"/>
</dbReference>
<dbReference type="NCBIfam" id="TIGR00242">
    <property type="entry name" value="division/cell wall cluster transcriptional repressor MraZ"/>
    <property type="match status" value="1"/>
</dbReference>
<comment type="subunit">
    <text evidence="7">Forms oligomers.</text>
</comment>
<dbReference type="InterPro" id="IPR035644">
    <property type="entry name" value="MraZ_C"/>
</dbReference>
<keyword evidence="3" id="KW-0677">Repeat</keyword>
<dbReference type="InterPro" id="IPR020603">
    <property type="entry name" value="MraZ_dom"/>
</dbReference>
<dbReference type="AlphaFoldDB" id="A0A9Q3YLW1"/>
<keyword evidence="5 7" id="KW-0238">DNA-binding</keyword>
<evidence type="ECO:0000256" key="5">
    <source>
        <dbReference type="ARBA" id="ARBA00023125"/>
    </source>
</evidence>
<sequence length="147" mass="16655">MFNGRTALNLDAKGRLTVPTRYRESLNSACGGRLVLTQHPYDACLVMYPAPEWRDIARQVASQSDAHAQVRALKRRFLGQAAEMEMDGNGRLLVPPELRDVVGLEKRAMLVGLMHRFEIWAEDTWNQLEQQSLDQEAMPESVQALSF</sequence>
<dbReference type="GO" id="GO:0003700">
    <property type="term" value="F:DNA-binding transcription factor activity"/>
    <property type="evidence" value="ECO:0007669"/>
    <property type="project" value="UniProtKB-UniRule"/>
</dbReference>
<dbReference type="SUPFAM" id="SSF89447">
    <property type="entry name" value="AbrB/MazE/MraZ-like"/>
    <property type="match status" value="1"/>
</dbReference>
<keyword evidence="2 7" id="KW-0963">Cytoplasm</keyword>
<evidence type="ECO:0000256" key="6">
    <source>
        <dbReference type="ARBA" id="ARBA00023163"/>
    </source>
</evidence>
<keyword evidence="4 7" id="KW-0805">Transcription regulation</keyword>
<dbReference type="GO" id="GO:2000143">
    <property type="term" value="P:negative regulation of DNA-templated transcription initiation"/>
    <property type="evidence" value="ECO:0007669"/>
    <property type="project" value="TreeGrafter"/>
</dbReference>
<comment type="subcellular location">
    <subcellularLocation>
        <location evidence="7">Cytoplasm</location>
        <location evidence="7">Nucleoid</location>
    </subcellularLocation>
</comment>
<comment type="caution">
    <text evidence="9">The sequence shown here is derived from an EMBL/GenBank/DDBJ whole genome shotgun (WGS) entry which is preliminary data.</text>
</comment>
<evidence type="ECO:0000256" key="2">
    <source>
        <dbReference type="ARBA" id="ARBA00022490"/>
    </source>
</evidence>
<accession>A0A9Q3YLW1</accession>
<dbReference type="HAMAP" id="MF_01008">
    <property type="entry name" value="MraZ"/>
    <property type="match status" value="1"/>
</dbReference>
<evidence type="ECO:0000313" key="10">
    <source>
        <dbReference type="Proteomes" id="UP001108027"/>
    </source>
</evidence>
<dbReference type="InterPro" id="IPR037914">
    <property type="entry name" value="SpoVT-AbrB_sf"/>
</dbReference>
<proteinExistence type="inferred from homology"/>
<evidence type="ECO:0000256" key="7">
    <source>
        <dbReference type="HAMAP-Rule" id="MF_01008"/>
    </source>
</evidence>
<dbReference type="CDD" id="cd16321">
    <property type="entry name" value="MraZ_C"/>
    <property type="match status" value="1"/>
</dbReference>